<dbReference type="Gene3D" id="3.30.160.60">
    <property type="entry name" value="Classic Zinc Finger"/>
    <property type="match status" value="1"/>
</dbReference>
<protein>
    <submittedName>
        <fullName evidence="5">Zinc finger protein 75A-like</fullName>
    </submittedName>
</protein>
<dbReference type="PROSITE" id="PS50157">
    <property type="entry name" value="ZINC_FINGER_C2H2_2"/>
    <property type="match status" value="1"/>
</dbReference>
<name>A0A1S3DN18_DIACI</name>
<dbReference type="AlphaFoldDB" id="A0A1S3DN18"/>
<dbReference type="InterPro" id="IPR013087">
    <property type="entry name" value="Znf_C2H2_type"/>
</dbReference>
<evidence type="ECO:0000313" key="5">
    <source>
        <dbReference type="RefSeq" id="XP_008484766.1"/>
    </source>
</evidence>
<keyword evidence="2" id="KW-0175">Coiled coil</keyword>
<feature type="non-terminal residue" evidence="5">
    <location>
        <position position="96"/>
    </location>
</feature>
<keyword evidence="1" id="KW-0863">Zinc-finger</keyword>
<feature type="domain" description="C2H2-type" evidence="3">
    <location>
        <begin position="65"/>
        <end position="92"/>
    </location>
</feature>
<evidence type="ECO:0000313" key="4">
    <source>
        <dbReference type="Proteomes" id="UP000079169"/>
    </source>
</evidence>
<reference evidence="5" key="1">
    <citation type="submission" date="2025-08" db="UniProtKB">
        <authorList>
            <consortium name="RefSeq"/>
        </authorList>
    </citation>
    <scope>IDENTIFICATION</scope>
</reference>
<evidence type="ECO:0000256" key="2">
    <source>
        <dbReference type="SAM" id="Coils"/>
    </source>
</evidence>
<evidence type="ECO:0000259" key="3">
    <source>
        <dbReference type="PROSITE" id="PS50157"/>
    </source>
</evidence>
<keyword evidence="4" id="KW-1185">Reference proteome</keyword>
<dbReference type="GeneID" id="103521432"/>
<dbReference type="InterPro" id="IPR036236">
    <property type="entry name" value="Znf_C2H2_sf"/>
</dbReference>
<dbReference type="SUPFAM" id="SSF57667">
    <property type="entry name" value="beta-beta-alpha zinc fingers"/>
    <property type="match status" value="1"/>
</dbReference>
<proteinExistence type="predicted"/>
<keyword evidence="1" id="KW-0862">Zinc</keyword>
<dbReference type="RefSeq" id="XP_008484766.1">
    <property type="nucleotide sequence ID" value="XM_008486544.3"/>
</dbReference>
<keyword evidence="1" id="KW-0479">Metal-binding</keyword>
<accession>A0A1S3DN18</accession>
<sequence length="96" mass="11275">MEESREPEVDIEPLVTMTSSSNPAAQLLEVMIKEEDKELITLTQEEIEAREREEKRRKYEMLKEFQCSVCAKYFHRAADLKRHSICHTGLKPYACQ</sequence>
<dbReference type="GO" id="GO:0008270">
    <property type="term" value="F:zinc ion binding"/>
    <property type="evidence" value="ECO:0007669"/>
    <property type="project" value="UniProtKB-KW"/>
</dbReference>
<organism evidence="4 5">
    <name type="scientific">Diaphorina citri</name>
    <name type="common">Asian citrus psyllid</name>
    <dbReference type="NCBI Taxonomy" id="121845"/>
    <lineage>
        <taxon>Eukaryota</taxon>
        <taxon>Metazoa</taxon>
        <taxon>Ecdysozoa</taxon>
        <taxon>Arthropoda</taxon>
        <taxon>Hexapoda</taxon>
        <taxon>Insecta</taxon>
        <taxon>Pterygota</taxon>
        <taxon>Neoptera</taxon>
        <taxon>Paraneoptera</taxon>
        <taxon>Hemiptera</taxon>
        <taxon>Sternorrhyncha</taxon>
        <taxon>Psylloidea</taxon>
        <taxon>Psyllidae</taxon>
        <taxon>Diaphorininae</taxon>
        <taxon>Diaphorina</taxon>
    </lineage>
</organism>
<feature type="coiled-coil region" evidence="2">
    <location>
        <begin position="25"/>
        <end position="52"/>
    </location>
</feature>
<dbReference type="PaxDb" id="121845-A0A1S3DN18"/>
<dbReference type="PROSITE" id="PS00028">
    <property type="entry name" value="ZINC_FINGER_C2H2_1"/>
    <property type="match status" value="1"/>
</dbReference>
<dbReference type="Proteomes" id="UP000079169">
    <property type="component" value="Unplaced"/>
</dbReference>
<evidence type="ECO:0000256" key="1">
    <source>
        <dbReference type="PROSITE-ProRule" id="PRU00042"/>
    </source>
</evidence>
<gene>
    <name evidence="5" type="primary">LOC103521432</name>
</gene>
<dbReference type="KEGG" id="dci:103521432"/>